<evidence type="ECO:0000256" key="15">
    <source>
        <dbReference type="ARBA" id="ARBA00023316"/>
    </source>
</evidence>
<dbReference type="PANTHER" id="PTHR32282">
    <property type="entry name" value="BINDING PROTEIN TRANSPEPTIDASE, PUTATIVE-RELATED"/>
    <property type="match status" value="1"/>
</dbReference>
<evidence type="ECO:0000256" key="10">
    <source>
        <dbReference type="ARBA" id="ARBA00022960"/>
    </source>
</evidence>
<dbReference type="FunFam" id="1.10.3810.10:FF:000001">
    <property type="entry name" value="Penicillin-binding protein 1A"/>
    <property type="match status" value="1"/>
</dbReference>
<keyword evidence="12 18" id="KW-1133">Transmembrane helix</keyword>
<dbReference type="GO" id="GO:0016746">
    <property type="term" value="F:acyltransferase activity"/>
    <property type="evidence" value="ECO:0007669"/>
    <property type="project" value="UniProtKB-KW"/>
</dbReference>
<dbReference type="SUPFAM" id="SSF56601">
    <property type="entry name" value="beta-lactamase/transpeptidase-like"/>
    <property type="match status" value="1"/>
</dbReference>
<dbReference type="SUPFAM" id="SSF53955">
    <property type="entry name" value="Lysozyme-like"/>
    <property type="match status" value="1"/>
</dbReference>
<keyword evidence="7 21" id="KW-0808">Transferase</keyword>
<evidence type="ECO:0000256" key="17">
    <source>
        <dbReference type="ARBA" id="ARBA00049902"/>
    </source>
</evidence>
<dbReference type="Pfam" id="PF00912">
    <property type="entry name" value="Transgly"/>
    <property type="match status" value="1"/>
</dbReference>
<evidence type="ECO:0000313" key="22">
    <source>
        <dbReference type="Proteomes" id="UP000572212"/>
    </source>
</evidence>
<dbReference type="EC" id="2.3.2.-" evidence="21"/>
<dbReference type="InterPro" id="IPR050396">
    <property type="entry name" value="Glycosyltr_51/Transpeptidase"/>
</dbReference>
<evidence type="ECO:0000256" key="7">
    <source>
        <dbReference type="ARBA" id="ARBA00022679"/>
    </source>
</evidence>
<keyword evidence="11" id="KW-0573">Peptidoglycan synthesis</keyword>
<evidence type="ECO:0000256" key="12">
    <source>
        <dbReference type="ARBA" id="ARBA00022989"/>
    </source>
</evidence>
<dbReference type="Gene3D" id="3.40.710.10">
    <property type="entry name" value="DD-peptidase/beta-lactamase superfamily"/>
    <property type="match status" value="1"/>
</dbReference>
<protein>
    <submittedName>
        <fullName evidence="21">Penicillin-binding protein 2A</fullName>
        <ecNumber evidence="21">2.3.2.-</ecNumber>
        <ecNumber evidence="21">2.4.1.129</ecNumber>
    </submittedName>
</protein>
<evidence type="ECO:0000256" key="8">
    <source>
        <dbReference type="ARBA" id="ARBA00022692"/>
    </source>
</evidence>
<comment type="catalytic activity">
    <reaction evidence="17">
        <text>[GlcNAc-(1-&gt;4)-Mur2Ac(oyl-L-Ala-gamma-D-Glu-L-Lys-D-Ala-D-Ala)](n)-di-trans,octa-cis-undecaprenyl diphosphate + beta-D-GlcNAc-(1-&gt;4)-Mur2Ac(oyl-L-Ala-gamma-D-Glu-L-Lys-D-Ala-D-Ala)-di-trans,octa-cis-undecaprenyl diphosphate = [GlcNAc-(1-&gt;4)-Mur2Ac(oyl-L-Ala-gamma-D-Glu-L-Lys-D-Ala-D-Ala)](n+1)-di-trans,octa-cis-undecaprenyl diphosphate + di-trans,octa-cis-undecaprenyl diphosphate + H(+)</text>
        <dbReference type="Rhea" id="RHEA:23708"/>
        <dbReference type="Rhea" id="RHEA-COMP:9602"/>
        <dbReference type="Rhea" id="RHEA-COMP:9603"/>
        <dbReference type="ChEBI" id="CHEBI:15378"/>
        <dbReference type="ChEBI" id="CHEBI:58405"/>
        <dbReference type="ChEBI" id="CHEBI:60033"/>
        <dbReference type="ChEBI" id="CHEBI:78435"/>
        <dbReference type="EC" id="2.4.99.28"/>
    </reaction>
</comment>
<dbReference type="Pfam" id="PF00905">
    <property type="entry name" value="Transpeptidase"/>
    <property type="match status" value="1"/>
</dbReference>
<dbReference type="GO" id="GO:0030288">
    <property type="term" value="C:outer membrane-bounded periplasmic space"/>
    <property type="evidence" value="ECO:0007669"/>
    <property type="project" value="TreeGrafter"/>
</dbReference>
<feature type="domain" description="Penicillin-binding protein transpeptidase" evidence="19">
    <location>
        <begin position="334"/>
        <end position="606"/>
    </location>
</feature>
<keyword evidence="9" id="KW-0378">Hydrolase</keyword>
<evidence type="ECO:0000256" key="14">
    <source>
        <dbReference type="ARBA" id="ARBA00023268"/>
    </source>
</evidence>
<dbReference type="RefSeq" id="WP_246384169.1">
    <property type="nucleotide sequence ID" value="NZ_BAAACU010000028.1"/>
</dbReference>
<keyword evidence="10" id="KW-0133">Cell shape</keyword>
<keyword evidence="14" id="KW-0511">Multifunctional enzyme</keyword>
<feature type="domain" description="Glycosyl transferase family 51" evidence="20">
    <location>
        <begin position="67"/>
        <end position="241"/>
    </location>
</feature>
<dbReference type="Gene3D" id="1.10.3810.10">
    <property type="entry name" value="Biosynthetic peptidoglycan transglycosylase-like"/>
    <property type="match status" value="1"/>
</dbReference>
<dbReference type="GO" id="GO:0008658">
    <property type="term" value="F:penicillin binding"/>
    <property type="evidence" value="ECO:0007669"/>
    <property type="project" value="InterPro"/>
</dbReference>
<comment type="caution">
    <text evidence="21">The sequence shown here is derived from an EMBL/GenBank/DDBJ whole genome shotgun (WGS) entry which is preliminary data.</text>
</comment>
<comment type="similarity">
    <text evidence="2">In the N-terminal section; belongs to the glycosyltransferase 51 family.</text>
</comment>
<comment type="similarity">
    <text evidence="1">In the C-terminal section; belongs to the transpeptidase family.</text>
</comment>
<evidence type="ECO:0000256" key="18">
    <source>
        <dbReference type="SAM" id="Phobius"/>
    </source>
</evidence>
<sequence length="729" mass="81988">MIKSYLQKGLKTIWNFVKRYKWLAGAIMGTLLLAIFGYLFIIFGGRFVIDEKELILPVASKIELEDGTVIGKVYTENRDYVTLGQIPDHVEKAFVMLEDKRFYDHAGVSFISVTRAVYRDIISMSKEEGASTITQQLAKNLFLTNDKSWMRKTKEVMASIYLEQNFSKQQILELYLNEIYFGHGIYGVGTAADYFFGKTIEELTVEEGALLAGMIKAPNTYSPYHDIDKAKSRRDVALSQLEKEGYISTEELLELQAKSVNVTTQGEERESWMDDYFAYVLDELNSVYGLNIDTLKRGGYTITVHMDADLQQIAYDRIQDDDYFHGSNEDINTGFVLMDEQSGALKVLIGGRDFQSGVDHHMLLTRKQPGSVFKPLAVYGPALDTEKFTAYSMLKDQDLDYDGYRVRNADGTFEDEVPLYDAVVTSKNTSAVWLLNELGIPLSKKYLEELGMAIEDDGLAIALGGLTYGVTPIQIAEGYRTFIHSGNFIKSTSIQQISDRNGENLAIQDRENKRVFQQQTAWDMVRMLEKTVQEGTAQAGEFSKALAGKTGTTEHPNGEGNAKDVWFAGFTQDYVAVNWIGYETASDDNYLTSGSSEPTRLTKAILSDIDKLHPQAEEFTLPDDVEDLKEPIRLPEITDLTAKLKFGGYTVIQAQLNWSASSDERVIYRIYKKEEDGSHTFLGEVQGEGEYTLDSFGLLATGEYFIIPYNPFIEQSGTPSNTAKLSIDF</sequence>
<evidence type="ECO:0000259" key="20">
    <source>
        <dbReference type="Pfam" id="PF00912"/>
    </source>
</evidence>
<evidence type="ECO:0000256" key="9">
    <source>
        <dbReference type="ARBA" id="ARBA00022801"/>
    </source>
</evidence>
<dbReference type="InterPro" id="IPR036950">
    <property type="entry name" value="PBP_transglycosylase"/>
</dbReference>
<organism evidence="21 22">
    <name type="scientific">Gracilibacillus halotolerans</name>
    <dbReference type="NCBI Taxonomy" id="74386"/>
    <lineage>
        <taxon>Bacteria</taxon>
        <taxon>Bacillati</taxon>
        <taxon>Bacillota</taxon>
        <taxon>Bacilli</taxon>
        <taxon>Bacillales</taxon>
        <taxon>Bacillaceae</taxon>
        <taxon>Gracilibacillus</taxon>
    </lineage>
</organism>
<keyword evidence="8 18" id="KW-0812">Transmembrane</keyword>
<dbReference type="EC" id="2.4.1.129" evidence="21"/>
<dbReference type="InterPro" id="IPR012338">
    <property type="entry name" value="Beta-lactam/transpept-like"/>
</dbReference>
<reference evidence="21 22" key="1">
    <citation type="submission" date="2020-08" db="EMBL/GenBank/DDBJ databases">
        <title>Genomic Encyclopedia of Type Strains, Phase IV (KMG-IV): sequencing the most valuable type-strain genomes for metagenomic binning, comparative biology and taxonomic classification.</title>
        <authorList>
            <person name="Goeker M."/>
        </authorList>
    </citation>
    <scope>NUCLEOTIDE SEQUENCE [LARGE SCALE GENOMIC DNA]</scope>
    <source>
        <strain evidence="21 22">DSM 11805</strain>
    </source>
</reference>
<dbReference type="GO" id="GO:0008955">
    <property type="term" value="F:peptidoglycan glycosyltransferase activity"/>
    <property type="evidence" value="ECO:0007669"/>
    <property type="project" value="UniProtKB-EC"/>
</dbReference>
<keyword evidence="5" id="KW-0645">Protease</keyword>
<evidence type="ECO:0000256" key="2">
    <source>
        <dbReference type="ARBA" id="ARBA00007739"/>
    </source>
</evidence>
<dbReference type="GO" id="GO:0006508">
    <property type="term" value="P:proteolysis"/>
    <property type="evidence" value="ECO:0007669"/>
    <property type="project" value="UniProtKB-KW"/>
</dbReference>
<evidence type="ECO:0000259" key="19">
    <source>
        <dbReference type="Pfam" id="PF00905"/>
    </source>
</evidence>
<evidence type="ECO:0000256" key="5">
    <source>
        <dbReference type="ARBA" id="ARBA00022670"/>
    </source>
</evidence>
<keyword evidence="13 18" id="KW-0472">Membrane</keyword>
<proteinExistence type="inferred from homology"/>
<comment type="catalytic activity">
    <reaction evidence="16">
        <text>Preferential cleavage: (Ac)2-L-Lys-D-Ala-|-D-Ala. Also transpeptidation of peptidyl-alanyl moieties that are N-acyl substituents of D-alanine.</text>
        <dbReference type="EC" id="3.4.16.4"/>
    </reaction>
</comment>
<dbReference type="GO" id="GO:0009002">
    <property type="term" value="F:serine-type D-Ala-D-Ala carboxypeptidase activity"/>
    <property type="evidence" value="ECO:0007669"/>
    <property type="project" value="UniProtKB-EC"/>
</dbReference>
<dbReference type="EMBL" id="JACHON010000004">
    <property type="protein sequence ID" value="MBB6512646.1"/>
    <property type="molecule type" value="Genomic_DNA"/>
</dbReference>
<keyword evidence="3" id="KW-1003">Cell membrane</keyword>
<dbReference type="InterPro" id="IPR023346">
    <property type="entry name" value="Lysozyme-like_dom_sf"/>
</dbReference>
<keyword evidence="22" id="KW-1185">Reference proteome</keyword>
<dbReference type="PANTHER" id="PTHR32282:SF32">
    <property type="entry name" value="PENICILLIN-BINDING PROTEIN 2A"/>
    <property type="match status" value="1"/>
</dbReference>
<evidence type="ECO:0000256" key="16">
    <source>
        <dbReference type="ARBA" id="ARBA00034000"/>
    </source>
</evidence>
<dbReference type="GO" id="GO:0008360">
    <property type="term" value="P:regulation of cell shape"/>
    <property type="evidence" value="ECO:0007669"/>
    <property type="project" value="UniProtKB-KW"/>
</dbReference>
<dbReference type="GO" id="GO:0071555">
    <property type="term" value="P:cell wall organization"/>
    <property type="evidence" value="ECO:0007669"/>
    <property type="project" value="UniProtKB-KW"/>
</dbReference>
<dbReference type="GO" id="GO:0009252">
    <property type="term" value="P:peptidoglycan biosynthetic process"/>
    <property type="evidence" value="ECO:0007669"/>
    <property type="project" value="UniProtKB-KW"/>
</dbReference>
<evidence type="ECO:0000256" key="11">
    <source>
        <dbReference type="ARBA" id="ARBA00022984"/>
    </source>
</evidence>
<evidence type="ECO:0000256" key="1">
    <source>
        <dbReference type="ARBA" id="ARBA00007090"/>
    </source>
</evidence>
<feature type="transmembrane region" description="Helical" evidence="18">
    <location>
        <begin position="20"/>
        <end position="43"/>
    </location>
</feature>
<dbReference type="AlphaFoldDB" id="A0A841RMG3"/>
<evidence type="ECO:0000256" key="4">
    <source>
        <dbReference type="ARBA" id="ARBA00022645"/>
    </source>
</evidence>
<dbReference type="Proteomes" id="UP000572212">
    <property type="component" value="Unassembled WGS sequence"/>
</dbReference>
<keyword evidence="4" id="KW-0121">Carboxypeptidase</keyword>
<evidence type="ECO:0000313" key="21">
    <source>
        <dbReference type="EMBL" id="MBB6512646.1"/>
    </source>
</evidence>
<dbReference type="InterPro" id="IPR001264">
    <property type="entry name" value="Glyco_trans_51"/>
</dbReference>
<dbReference type="InterPro" id="IPR001460">
    <property type="entry name" value="PCN-bd_Tpept"/>
</dbReference>
<keyword evidence="21" id="KW-0012">Acyltransferase</keyword>
<evidence type="ECO:0000256" key="13">
    <source>
        <dbReference type="ARBA" id="ARBA00023136"/>
    </source>
</evidence>
<accession>A0A841RMG3</accession>
<keyword evidence="15" id="KW-0961">Cell wall biogenesis/degradation</keyword>
<gene>
    <name evidence="21" type="ORF">GGQ92_001432</name>
</gene>
<evidence type="ECO:0000256" key="3">
    <source>
        <dbReference type="ARBA" id="ARBA00022475"/>
    </source>
</evidence>
<name>A0A841RMG3_9BACI</name>
<keyword evidence="6 21" id="KW-0328">Glycosyltransferase</keyword>
<evidence type="ECO:0000256" key="6">
    <source>
        <dbReference type="ARBA" id="ARBA00022676"/>
    </source>
</evidence>